<organism evidence="2 3">
    <name type="scientific">Nocardioides marmoriginsengisoli</name>
    <dbReference type="NCBI Taxonomy" id="661483"/>
    <lineage>
        <taxon>Bacteria</taxon>
        <taxon>Bacillati</taxon>
        <taxon>Actinomycetota</taxon>
        <taxon>Actinomycetes</taxon>
        <taxon>Propionibacteriales</taxon>
        <taxon>Nocardioidaceae</taxon>
        <taxon>Nocardioides</taxon>
    </lineage>
</organism>
<dbReference type="Pfam" id="PF13482">
    <property type="entry name" value="RNase_H_2"/>
    <property type="match status" value="1"/>
</dbReference>
<accession>A0A3N0CR55</accession>
<feature type="domain" description="YprB ribonuclease H-like" evidence="1">
    <location>
        <begin position="499"/>
        <end position="590"/>
    </location>
</feature>
<dbReference type="AlphaFoldDB" id="A0A3N0CR55"/>
<evidence type="ECO:0000313" key="2">
    <source>
        <dbReference type="EMBL" id="RNL65393.1"/>
    </source>
</evidence>
<evidence type="ECO:0000259" key="1">
    <source>
        <dbReference type="Pfam" id="PF13482"/>
    </source>
</evidence>
<dbReference type="Proteomes" id="UP000267128">
    <property type="component" value="Unassembled WGS sequence"/>
</dbReference>
<evidence type="ECO:0000313" key="3">
    <source>
        <dbReference type="Proteomes" id="UP000267128"/>
    </source>
</evidence>
<comment type="caution">
    <text evidence="2">The sequence shown here is derived from an EMBL/GenBank/DDBJ whole genome shotgun (WGS) entry which is preliminary data.</text>
</comment>
<proteinExistence type="predicted"/>
<sequence>MKPLGPRAASSCAVRVQYDVLPPAAAERSEVSTTAQGHLDAAADYRTDILAQLARLHPSATVVQPGPDAEAQTLAALESGAELILYPRLPIDAANGRMGSPRILLREAAGYVPVEIQLHGVTQSHAKKTVRVSTLAAPAELVDRAGATWKADRVIQNAFALAHYWRALEALGFVSGAPRGAVIDRSGDLVWLDLAAPTEKVGWSADPVSLQESYDHEFGFRIEVAAHATARAGDPTSPRRVLPMAVPECERCPWSATCSAELLDDDHISLLPSFKADWFEAFTARGVLRRADLAALDPLTASVVSALTGPMLAKVQSATGETPLAELLDKRPELLVELASLGCTTAGDLHGRLHAETLAFSGTGPGGASFVKHIDTARAIGAGVPHKQRGVATLDLSPAVIEIDVDMESSASSVSENGRVYLWGALPVVRGVVEDYRPFDTYAELTALAEAEVFLRFWTWLAEQRERAAALGGAIRVYYWTNAEIREMRRIVNAAAHPDLPSLDDLNAVIDAEWIDLAVVWDRHVLTGHGRSLKNVGKAIGASWDEGDTGGDFSMLQHGKAVAGDQSAIEWLHRYNGDDVRATYEVRSWLREHFDSLPRIEDWTP</sequence>
<protein>
    <recommendedName>
        <fullName evidence="1">YprB ribonuclease H-like domain-containing protein</fullName>
    </recommendedName>
</protein>
<dbReference type="EMBL" id="RJSE01000003">
    <property type="protein sequence ID" value="RNL65393.1"/>
    <property type="molecule type" value="Genomic_DNA"/>
</dbReference>
<name>A0A3N0CR55_9ACTN</name>
<reference evidence="2 3" key="1">
    <citation type="submission" date="2018-11" db="EMBL/GenBank/DDBJ databases">
        <authorList>
            <person name="Li F."/>
        </authorList>
    </citation>
    <scope>NUCLEOTIDE SEQUENCE [LARGE SCALE GENOMIC DNA]</scope>
    <source>
        <strain evidence="2 3">Gsoil 097</strain>
    </source>
</reference>
<gene>
    <name evidence="2" type="ORF">EFK50_05405</name>
</gene>
<keyword evidence="3" id="KW-1185">Reference proteome</keyword>
<dbReference type="InterPro" id="IPR038720">
    <property type="entry name" value="YprB_RNase_H-like_dom"/>
</dbReference>